<feature type="signal peptide" evidence="1">
    <location>
        <begin position="1"/>
        <end position="20"/>
    </location>
</feature>
<proteinExistence type="predicted"/>
<organism evidence="2 3">
    <name type="scientific">Aspergillus bertholletiae</name>
    <dbReference type="NCBI Taxonomy" id="1226010"/>
    <lineage>
        <taxon>Eukaryota</taxon>
        <taxon>Fungi</taxon>
        <taxon>Dikarya</taxon>
        <taxon>Ascomycota</taxon>
        <taxon>Pezizomycotina</taxon>
        <taxon>Eurotiomycetes</taxon>
        <taxon>Eurotiomycetidae</taxon>
        <taxon>Eurotiales</taxon>
        <taxon>Aspergillaceae</taxon>
        <taxon>Aspergillus</taxon>
        <taxon>Aspergillus subgen. Circumdati</taxon>
    </lineage>
</organism>
<dbReference type="OrthoDB" id="10476447at2759"/>
<reference evidence="2 3" key="1">
    <citation type="submission" date="2019-04" db="EMBL/GenBank/DDBJ databases">
        <title>Friends and foes A comparative genomics studyof 23 Aspergillus species from section Flavi.</title>
        <authorList>
            <consortium name="DOE Joint Genome Institute"/>
            <person name="Kjaerbolling I."/>
            <person name="Vesth T."/>
            <person name="Frisvad J.C."/>
            <person name="Nybo J.L."/>
            <person name="Theobald S."/>
            <person name="Kildgaard S."/>
            <person name="Isbrandt T."/>
            <person name="Kuo A."/>
            <person name="Sato A."/>
            <person name="Lyhne E.K."/>
            <person name="Kogle M.E."/>
            <person name="Wiebenga A."/>
            <person name="Kun R.S."/>
            <person name="Lubbers R.J."/>
            <person name="Makela M.R."/>
            <person name="Barry K."/>
            <person name="Chovatia M."/>
            <person name="Clum A."/>
            <person name="Daum C."/>
            <person name="Haridas S."/>
            <person name="He G."/>
            <person name="LaButti K."/>
            <person name="Lipzen A."/>
            <person name="Mondo S."/>
            <person name="Riley R."/>
            <person name="Salamov A."/>
            <person name="Simmons B.A."/>
            <person name="Magnuson J.K."/>
            <person name="Henrissat B."/>
            <person name="Mortensen U.H."/>
            <person name="Larsen T.O."/>
            <person name="Devries R.P."/>
            <person name="Grigoriev I.V."/>
            <person name="Machida M."/>
            <person name="Baker S.E."/>
            <person name="Andersen M.R."/>
        </authorList>
    </citation>
    <scope>NUCLEOTIDE SEQUENCE [LARGE SCALE GENOMIC DNA]</scope>
    <source>
        <strain evidence="2 3">IBT 29228</strain>
    </source>
</reference>
<evidence type="ECO:0000313" key="3">
    <source>
        <dbReference type="Proteomes" id="UP000326198"/>
    </source>
</evidence>
<name>A0A5N7BDH9_9EURO</name>
<keyword evidence="3" id="KW-1185">Reference proteome</keyword>
<dbReference type="EMBL" id="ML736189">
    <property type="protein sequence ID" value="KAE8379790.1"/>
    <property type="molecule type" value="Genomic_DNA"/>
</dbReference>
<sequence length="160" mass="17889">MKSIQTLPLLAFGCITAVYAIPQMLESPRLTWSIGPQLLEGHTLSVRFFNHNNGWFFRTINLDLDQCFGVDATKKELIAQDKGKALTKCKEEQKDCTLQKNNETGSSALDCDCASVRGKVELDTFLTFNANTGDVECYKHKGVDYLMERLKSKSGTADKE</sequence>
<evidence type="ECO:0000256" key="1">
    <source>
        <dbReference type="SAM" id="SignalP"/>
    </source>
</evidence>
<protein>
    <submittedName>
        <fullName evidence="2">Uncharacterized protein</fullName>
    </submittedName>
</protein>
<evidence type="ECO:0000313" key="2">
    <source>
        <dbReference type="EMBL" id="KAE8379790.1"/>
    </source>
</evidence>
<accession>A0A5N7BDH9</accession>
<keyword evidence="1" id="KW-0732">Signal</keyword>
<gene>
    <name evidence="2" type="ORF">BDV26DRAFT_290951</name>
</gene>
<feature type="chain" id="PRO_5025042884" evidence="1">
    <location>
        <begin position="21"/>
        <end position="160"/>
    </location>
</feature>
<dbReference type="AlphaFoldDB" id="A0A5N7BDH9"/>
<dbReference type="Proteomes" id="UP000326198">
    <property type="component" value="Unassembled WGS sequence"/>
</dbReference>